<comment type="caution">
    <text evidence="1">The sequence shown here is derived from an EMBL/GenBank/DDBJ whole genome shotgun (WGS) entry which is preliminary data.</text>
</comment>
<dbReference type="OrthoDB" id="1807756at2"/>
<dbReference type="RefSeq" id="WP_146435390.1">
    <property type="nucleotide sequence ID" value="NZ_SJPF01000005.1"/>
</dbReference>
<dbReference type="EMBL" id="SJPF01000005">
    <property type="protein sequence ID" value="TWT30715.1"/>
    <property type="molecule type" value="Genomic_DNA"/>
</dbReference>
<evidence type="ECO:0000313" key="2">
    <source>
        <dbReference type="Proteomes" id="UP000318878"/>
    </source>
</evidence>
<proteinExistence type="predicted"/>
<keyword evidence="2" id="KW-1185">Reference proteome</keyword>
<name>A0A5C5UZ11_9BACT</name>
<protein>
    <submittedName>
        <fullName evidence="1">Phage virion morphogenesis family protein</fullName>
    </submittedName>
</protein>
<dbReference type="AlphaFoldDB" id="A0A5C5UZ11"/>
<organism evidence="1 2">
    <name type="scientific">Blastopirellula retiformator</name>
    <dbReference type="NCBI Taxonomy" id="2527970"/>
    <lineage>
        <taxon>Bacteria</taxon>
        <taxon>Pseudomonadati</taxon>
        <taxon>Planctomycetota</taxon>
        <taxon>Planctomycetia</taxon>
        <taxon>Pirellulales</taxon>
        <taxon>Pirellulaceae</taxon>
        <taxon>Blastopirellula</taxon>
    </lineage>
</organism>
<gene>
    <name evidence="1" type="ORF">Enr8_42380</name>
</gene>
<dbReference type="InterPro" id="IPR006522">
    <property type="entry name" value="Phage_virion_morphogenesis"/>
</dbReference>
<accession>A0A5C5UZ11</accession>
<sequence length="146" mass="16448">MATTTETIEASDLTAALNTSLDRMIADDFRSPLEEMLDIFHKGVEENFRSESSPDGVSWAPRKYAGDGHPLLFLTGAMFKEAMFGTLNFADKAARQIIDREDVPYAGVHNFGFPERNIPQREFFGASEERLKEMDPVIADYGLEFF</sequence>
<reference evidence="1 2" key="1">
    <citation type="submission" date="2019-02" db="EMBL/GenBank/DDBJ databases">
        <title>Deep-cultivation of Planctomycetes and their phenomic and genomic characterization uncovers novel biology.</title>
        <authorList>
            <person name="Wiegand S."/>
            <person name="Jogler M."/>
            <person name="Boedeker C."/>
            <person name="Pinto D."/>
            <person name="Vollmers J."/>
            <person name="Rivas-Marin E."/>
            <person name="Kohn T."/>
            <person name="Peeters S.H."/>
            <person name="Heuer A."/>
            <person name="Rast P."/>
            <person name="Oberbeckmann S."/>
            <person name="Bunk B."/>
            <person name="Jeske O."/>
            <person name="Meyerdierks A."/>
            <person name="Storesund J.E."/>
            <person name="Kallscheuer N."/>
            <person name="Luecker S."/>
            <person name="Lage O.M."/>
            <person name="Pohl T."/>
            <person name="Merkel B.J."/>
            <person name="Hornburger P."/>
            <person name="Mueller R.-W."/>
            <person name="Bruemmer F."/>
            <person name="Labrenz M."/>
            <person name="Spormann A.M."/>
            <person name="Op Den Camp H."/>
            <person name="Overmann J."/>
            <person name="Amann R."/>
            <person name="Jetten M.S.M."/>
            <person name="Mascher T."/>
            <person name="Medema M.H."/>
            <person name="Devos D.P."/>
            <person name="Kaster A.-K."/>
            <person name="Ovreas L."/>
            <person name="Rohde M."/>
            <person name="Galperin M.Y."/>
            <person name="Jogler C."/>
        </authorList>
    </citation>
    <scope>NUCLEOTIDE SEQUENCE [LARGE SCALE GENOMIC DNA]</scope>
    <source>
        <strain evidence="1 2">Enr8</strain>
    </source>
</reference>
<dbReference type="Proteomes" id="UP000318878">
    <property type="component" value="Unassembled WGS sequence"/>
</dbReference>
<evidence type="ECO:0000313" key="1">
    <source>
        <dbReference type="EMBL" id="TWT30715.1"/>
    </source>
</evidence>
<dbReference type="Pfam" id="PF05069">
    <property type="entry name" value="Phage_tail_S"/>
    <property type="match status" value="1"/>
</dbReference>